<comment type="function">
    <text evidence="7">This protein is part of the stalk that links CF(0) to CF(1). It either transmits conformational changes from CF(0) to CF(1) or is implicated in proton conduction.</text>
</comment>
<dbReference type="Gene3D" id="1.10.520.20">
    <property type="entry name" value="N-terminal domain of the delta subunit of the F1F0-ATP synthase"/>
    <property type="match status" value="1"/>
</dbReference>
<keyword evidence="6 7" id="KW-0066">ATP synthesis</keyword>
<name>A0ABY5ZR91_9BACT</name>
<evidence type="ECO:0000256" key="1">
    <source>
        <dbReference type="ARBA" id="ARBA00004370"/>
    </source>
</evidence>
<keyword evidence="3 7" id="KW-0375">Hydrogen ion transport</keyword>
<accession>A0ABY5ZR91</accession>
<keyword evidence="9" id="KW-1185">Reference proteome</keyword>
<evidence type="ECO:0000256" key="6">
    <source>
        <dbReference type="ARBA" id="ARBA00023310"/>
    </source>
</evidence>
<protein>
    <recommendedName>
        <fullName evidence="7">ATP synthase subunit delta</fullName>
    </recommendedName>
    <alternativeName>
        <fullName evidence="7">ATP synthase F(1) sector subunit delta</fullName>
    </alternativeName>
    <alternativeName>
        <fullName evidence="7">F-type ATPase subunit delta</fullName>
        <shortName evidence="7">F-ATPase subunit delta</shortName>
    </alternativeName>
</protein>
<dbReference type="PRINTS" id="PR00125">
    <property type="entry name" value="ATPASEDELTA"/>
</dbReference>
<sequence length="180" mass="19876">MSLSAISKRYARALIQLGSEQNKVEEFAGELDKVQAAFAAEKNLRTVLESPAFPFRKRAAVLTALGEKLGLSEGMRNFLGLLLEKQRLRFLPQIAEHYQRFADELSGTLRARLTSAVKLDAAQAVVIRTGLQQQTGKKIILDTRVDPSLIGGIKAEFGGRIFDGSLSTQLKRFEDKLTKG</sequence>
<evidence type="ECO:0000256" key="2">
    <source>
        <dbReference type="ARBA" id="ARBA00022448"/>
    </source>
</evidence>
<comment type="similarity">
    <text evidence="7">Belongs to the ATPase delta chain family.</text>
</comment>
<evidence type="ECO:0000313" key="9">
    <source>
        <dbReference type="Proteomes" id="UP001060414"/>
    </source>
</evidence>
<dbReference type="InterPro" id="IPR026015">
    <property type="entry name" value="ATP_synth_OSCP/delta_N_sf"/>
</dbReference>
<keyword evidence="2 7" id="KW-0813">Transport</keyword>
<evidence type="ECO:0000256" key="4">
    <source>
        <dbReference type="ARBA" id="ARBA00023065"/>
    </source>
</evidence>
<dbReference type="RefSeq" id="WP_260748566.1">
    <property type="nucleotide sequence ID" value="NZ_CP092109.1"/>
</dbReference>
<evidence type="ECO:0000256" key="5">
    <source>
        <dbReference type="ARBA" id="ARBA00023136"/>
    </source>
</evidence>
<dbReference type="SUPFAM" id="SSF47928">
    <property type="entry name" value="N-terminal domain of the delta subunit of the F1F0-ATP synthase"/>
    <property type="match status" value="1"/>
</dbReference>
<keyword evidence="4 7" id="KW-0406">Ion transport</keyword>
<dbReference type="EMBL" id="CP092109">
    <property type="protein sequence ID" value="UWZ80209.1"/>
    <property type="molecule type" value="Genomic_DNA"/>
</dbReference>
<comment type="function">
    <text evidence="7">F(1)F(0) ATP synthase produces ATP from ADP in the presence of a proton or sodium gradient. F-type ATPases consist of two structural domains, F(1) containing the extramembraneous catalytic core and F(0) containing the membrane proton channel, linked together by a central stalk and a peripheral stalk. During catalysis, ATP synthesis in the catalytic domain of F(1) is coupled via a rotary mechanism of the central stalk subunits to proton translocation.</text>
</comment>
<evidence type="ECO:0000256" key="3">
    <source>
        <dbReference type="ARBA" id="ARBA00022781"/>
    </source>
</evidence>
<dbReference type="Proteomes" id="UP001060414">
    <property type="component" value="Chromosome"/>
</dbReference>
<keyword evidence="7" id="KW-0139">CF(1)</keyword>
<evidence type="ECO:0000256" key="7">
    <source>
        <dbReference type="HAMAP-Rule" id="MF_01416"/>
    </source>
</evidence>
<gene>
    <name evidence="7 8" type="primary">atpH</name>
    <name evidence="8" type="ORF">L9S41_02140</name>
</gene>
<dbReference type="PANTHER" id="PTHR11910">
    <property type="entry name" value="ATP SYNTHASE DELTA CHAIN"/>
    <property type="match status" value="1"/>
</dbReference>
<dbReference type="Pfam" id="PF00213">
    <property type="entry name" value="OSCP"/>
    <property type="match status" value="1"/>
</dbReference>
<reference evidence="8" key="1">
    <citation type="journal article" date="2022" name="Environ. Microbiol.">
        <title>Geoalkalibacter halelectricus SAP #1 sp. nov. possessing extracellular electron transfer and mineral#reducing capabilities from a haloalkaline environment.</title>
        <authorList>
            <person name="Yadav S."/>
            <person name="Singh R."/>
            <person name="Sundharam S.S."/>
            <person name="Chaudhary S."/>
            <person name="Krishnamurthi S."/>
            <person name="Patil S.A."/>
        </authorList>
    </citation>
    <scope>NUCLEOTIDE SEQUENCE</scope>
    <source>
        <strain evidence="8">SAP-1</strain>
    </source>
</reference>
<proteinExistence type="inferred from homology"/>
<dbReference type="HAMAP" id="MF_01416">
    <property type="entry name" value="ATP_synth_delta_bact"/>
    <property type="match status" value="1"/>
</dbReference>
<keyword evidence="7" id="KW-1003">Cell membrane</keyword>
<evidence type="ECO:0000313" key="8">
    <source>
        <dbReference type="EMBL" id="UWZ80209.1"/>
    </source>
</evidence>
<dbReference type="NCBIfam" id="TIGR01145">
    <property type="entry name" value="ATP_synt_delta"/>
    <property type="match status" value="1"/>
</dbReference>
<dbReference type="InterPro" id="IPR000711">
    <property type="entry name" value="ATPase_OSCP/dsu"/>
</dbReference>
<keyword evidence="5 7" id="KW-0472">Membrane</keyword>
<comment type="subcellular location">
    <subcellularLocation>
        <location evidence="7">Cell membrane</location>
        <topology evidence="7">Peripheral membrane protein</topology>
    </subcellularLocation>
    <subcellularLocation>
        <location evidence="1">Membrane</location>
    </subcellularLocation>
</comment>
<organism evidence="8 9">
    <name type="scientific">Geoalkalibacter halelectricus</name>
    <dbReference type="NCBI Taxonomy" id="2847045"/>
    <lineage>
        <taxon>Bacteria</taxon>
        <taxon>Pseudomonadati</taxon>
        <taxon>Thermodesulfobacteriota</taxon>
        <taxon>Desulfuromonadia</taxon>
        <taxon>Desulfuromonadales</taxon>
        <taxon>Geoalkalibacteraceae</taxon>
        <taxon>Geoalkalibacter</taxon>
    </lineage>
</organism>